<sequence length="344" mass="39392">MADLIIGVQGSGKSYRATKKIFEDRKNYVQILTNINEIRIDGNINQLNFSSFVSDILTPLYAMYQANNNISDKELNSKYNELNNISDGLKLIVIDEAQNFFNKKSDILNWFVTYHRHFNIELILISQLVLGIHTDHRIFNNVYEALNPSKQFVPNKIRYNHYLGLPANSSNYLKKDNLTIDDNVFSLYGSGGKVKKKNVVIFPILILILFIFALFYGFSYALDMFSSEDVSRETLPVSVLPVSVSKPLSSTVVKPPKVDYSNKKFATCTVVYNYDAYYSCDIPNFINFPAHKRDVIYSLLDAEILFVSLDEHYSSERIIYDGTRLSIFDDDIKKDKPSILPTSI</sequence>
<dbReference type="EMBL" id="CACVAR010000057">
    <property type="protein sequence ID" value="CAA6799796.1"/>
    <property type="molecule type" value="Genomic_DNA"/>
</dbReference>
<dbReference type="Gene3D" id="3.40.50.300">
    <property type="entry name" value="P-loop containing nucleotide triphosphate hydrolases"/>
    <property type="match status" value="1"/>
</dbReference>
<dbReference type="Pfam" id="PF05707">
    <property type="entry name" value="Zot"/>
    <property type="match status" value="1"/>
</dbReference>
<keyword evidence="1" id="KW-0812">Transmembrane</keyword>
<keyword evidence="1" id="KW-0472">Membrane</keyword>
<proteinExistence type="predicted"/>
<keyword evidence="1" id="KW-1133">Transmembrane helix</keyword>
<organism evidence="3">
    <name type="scientific">uncultured Sulfurovum sp</name>
    <dbReference type="NCBI Taxonomy" id="269237"/>
    <lineage>
        <taxon>Bacteria</taxon>
        <taxon>Pseudomonadati</taxon>
        <taxon>Campylobacterota</taxon>
        <taxon>Epsilonproteobacteria</taxon>
        <taxon>Campylobacterales</taxon>
        <taxon>Sulfurovaceae</taxon>
        <taxon>Sulfurovum</taxon>
        <taxon>environmental samples</taxon>
    </lineage>
</organism>
<feature type="domain" description="Zona occludens toxin N-terminal" evidence="2">
    <location>
        <begin position="4"/>
        <end position="189"/>
    </location>
</feature>
<dbReference type="SUPFAM" id="SSF52540">
    <property type="entry name" value="P-loop containing nucleoside triphosphate hydrolases"/>
    <property type="match status" value="1"/>
</dbReference>
<dbReference type="InterPro" id="IPR027417">
    <property type="entry name" value="P-loop_NTPase"/>
</dbReference>
<dbReference type="InterPro" id="IPR008900">
    <property type="entry name" value="Zot_N"/>
</dbReference>
<dbReference type="AlphaFoldDB" id="A0A6S6S3B5"/>
<gene>
    <name evidence="3" type="ORF">HELGO_WM31555</name>
</gene>
<accession>A0A6S6S3B5</accession>
<evidence type="ECO:0000256" key="1">
    <source>
        <dbReference type="SAM" id="Phobius"/>
    </source>
</evidence>
<evidence type="ECO:0000313" key="3">
    <source>
        <dbReference type="EMBL" id="CAA6799796.1"/>
    </source>
</evidence>
<evidence type="ECO:0000259" key="2">
    <source>
        <dbReference type="Pfam" id="PF05707"/>
    </source>
</evidence>
<reference evidence="3" key="1">
    <citation type="submission" date="2020-01" db="EMBL/GenBank/DDBJ databases">
        <authorList>
            <person name="Meier V. D."/>
            <person name="Meier V D."/>
        </authorList>
    </citation>
    <scope>NUCLEOTIDE SEQUENCE</scope>
    <source>
        <strain evidence="3">HLG_WM_MAG_03</strain>
    </source>
</reference>
<protein>
    <recommendedName>
        <fullName evidence="2">Zona occludens toxin N-terminal domain-containing protein</fullName>
    </recommendedName>
</protein>
<name>A0A6S6S3B5_9BACT</name>
<feature type="transmembrane region" description="Helical" evidence="1">
    <location>
        <begin position="199"/>
        <end position="222"/>
    </location>
</feature>